<evidence type="ECO:0000256" key="7">
    <source>
        <dbReference type="ARBA" id="ARBA00023235"/>
    </source>
</evidence>
<dbReference type="PANTHER" id="PTHR10309">
    <property type="entry name" value="MANNOSE-6-PHOSPHATE ISOMERASE"/>
    <property type="match status" value="1"/>
</dbReference>
<sequence length="403" mass="42032">MDRLANPVRVSTWGSTTAIPEILGVAPTGEPQAELWMGAHPGDPSHIDRGAGPRSLADVIAAAPEAELGAAVAERFGARLPFLLKVLAAEQPLSLQVHPNPAQAAAGFADEEARRVPLDAPYRNYGDASHKPELACALGDLEALCGFREVPGTVKLLDQLAVPELQPCIDALRGSPEAEGLRFAMTHALTLPDDRRAVVVGEVKAACLRVADTPSPFAAACAAVADLAHRHPADPGVVAALLLNHVRLADGEAVYFAAGLPHSYLRGVFVEILANSDNVLRCGLTDKHIDIAELLRVLEFRAGPVDVLKPVEGVDGEQVYPTPVPDFRLSRFVLDAAGPSRALHSAAPQILLCTAGAAVLAPEGGPELRLARGESVYVPAGDPPIAVTGEGALFRATVPGTAG</sequence>
<dbReference type="InterPro" id="IPR014710">
    <property type="entry name" value="RmlC-like_jellyroll"/>
</dbReference>
<keyword evidence="5" id="KW-0479">Metal-binding</keyword>
<evidence type="ECO:0000259" key="8">
    <source>
        <dbReference type="Pfam" id="PF20511"/>
    </source>
</evidence>
<dbReference type="NCBIfam" id="TIGR00218">
    <property type="entry name" value="manA"/>
    <property type="match status" value="1"/>
</dbReference>
<dbReference type="RefSeq" id="WP_345676028.1">
    <property type="nucleotide sequence ID" value="NZ_BAABHS010000009.1"/>
</dbReference>
<keyword evidence="10" id="KW-1185">Reference proteome</keyword>
<dbReference type="PIRSF" id="PIRSF001480">
    <property type="entry name" value="Mannose-6-phosphate_isomerase"/>
    <property type="match status" value="1"/>
</dbReference>
<dbReference type="InterPro" id="IPR016305">
    <property type="entry name" value="Mannose-6-P_Isomerase"/>
</dbReference>
<evidence type="ECO:0000256" key="2">
    <source>
        <dbReference type="ARBA" id="ARBA00001947"/>
    </source>
</evidence>
<comment type="catalytic activity">
    <reaction evidence="1">
        <text>D-mannose 6-phosphate = D-fructose 6-phosphate</text>
        <dbReference type="Rhea" id="RHEA:12356"/>
        <dbReference type="ChEBI" id="CHEBI:58735"/>
        <dbReference type="ChEBI" id="CHEBI:61527"/>
        <dbReference type="EC" id="5.3.1.8"/>
    </reaction>
</comment>
<dbReference type="InterPro" id="IPR011051">
    <property type="entry name" value="RmlC_Cupin_sf"/>
</dbReference>
<organism evidence="9 10">
    <name type="scientific">Yinghuangia aomiensis</name>
    <dbReference type="NCBI Taxonomy" id="676205"/>
    <lineage>
        <taxon>Bacteria</taxon>
        <taxon>Bacillati</taxon>
        <taxon>Actinomycetota</taxon>
        <taxon>Actinomycetes</taxon>
        <taxon>Kitasatosporales</taxon>
        <taxon>Streptomycetaceae</taxon>
        <taxon>Yinghuangia</taxon>
    </lineage>
</organism>
<evidence type="ECO:0000256" key="3">
    <source>
        <dbReference type="ARBA" id="ARBA00010772"/>
    </source>
</evidence>
<reference evidence="10" key="1">
    <citation type="journal article" date="2019" name="Int. J. Syst. Evol. Microbiol.">
        <title>The Global Catalogue of Microorganisms (GCM) 10K type strain sequencing project: providing services to taxonomists for standard genome sequencing and annotation.</title>
        <authorList>
            <consortium name="The Broad Institute Genomics Platform"/>
            <consortium name="The Broad Institute Genome Sequencing Center for Infectious Disease"/>
            <person name="Wu L."/>
            <person name="Ma J."/>
        </authorList>
    </citation>
    <scope>NUCLEOTIDE SEQUENCE [LARGE SCALE GENOMIC DNA]</scope>
    <source>
        <strain evidence="10">JCM 17986</strain>
    </source>
</reference>
<accession>A0ABP9H988</accession>
<dbReference type="EMBL" id="BAABHS010000009">
    <property type="protein sequence ID" value="GAA4964594.1"/>
    <property type="molecule type" value="Genomic_DNA"/>
</dbReference>
<dbReference type="CDD" id="cd07011">
    <property type="entry name" value="cupin_PMI_type_I_N"/>
    <property type="match status" value="1"/>
</dbReference>
<dbReference type="Proteomes" id="UP001500466">
    <property type="component" value="Unassembled WGS sequence"/>
</dbReference>
<dbReference type="InterPro" id="IPR001250">
    <property type="entry name" value="Man6P_Isoase-1"/>
</dbReference>
<gene>
    <name evidence="9" type="primary">manA</name>
    <name evidence="9" type="ORF">GCM10023205_30940</name>
</gene>
<dbReference type="PANTHER" id="PTHR10309:SF0">
    <property type="entry name" value="MANNOSE-6-PHOSPHATE ISOMERASE"/>
    <property type="match status" value="1"/>
</dbReference>
<name>A0ABP9H988_9ACTN</name>
<comment type="similarity">
    <text evidence="3">Belongs to the mannose-6-phosphate isomerase type 1 family.</text>
</comment>
<keyword evidence="6" id="KW-0862">Zinc</keyword>
<dbReference type="Gene3D" id="1.10.441.10">
    <property type="entry name" value="Phosphomannose Isomerase, domain 2"/>
    <property type="match status" value="1"/>
</dbReference>
<proteinExistence type="inferred from homology"/>
<dbReference type="SUPFAM" id="SSF51182">
    <property type="entry name" value="RmlC-like cupins"/>
    <property type="match status" value="1"/>
</dbReference>
<protein>
    <recommendedName>
        <fullName evidence="4">mannose-6-phosphate isomerase</fullName>
        <ecNumber evidence="4">5.3.1.8</ecNumber>
    </recommendedName>
</protein>
<evidence type="ECO:0000313" key="9">
    <source>
        <dbReference type="EMBL" id="GAA4964594.1"/>
    </source>
</evidence>
<dbReference type="EC" id="5.3.1.8" evidence="4"/>
<evidence type="ECO:0000256" key="1">
    <source>
        <dbReference type="ARBA" id="ARBA00000757"/>
    </source>
</evidence>
<evidence type="ECO:0000256" key="5">
    <source>
        <dbReference type="ARBA" id="ARBA00022723"/>
    </source>
</evidence>
<evidence type="ECO:0000313" key="10">
    <source>
        <dbReference type="Proteomes" id="UP001500466"/>
    </source>
</evidence>
<dbReference type="GO" id="GO:0016853">
    <property type="term" value="F:isomerase activity"/>
    <property type="evidence" value="ECO:0007669"/>
    <property type="project" value="UniProtKB-KW"/>
</dbReference>
<dbReference type="Pfam" id="PF20511">
    <property type="entry name" value="PMI_typeI_cat"/>
    <property type="match status" value="1"/>
</dbReference>
<dbReference type="Gene3D" id="2.60.120.10">
    <property type="entry name" value="Jelly Rolls"/>
    <property type="match status" value="2"/>
</dbReference>
<keyword evidence="7 9" id="KW-0413">Isomerase</keyword>
<dbReference type="InterPro" id="IPR046457">
    <property type="entry name" value="PMI_typeI_cat"/>
</dbReference>
<feature type="domain" description="Phosphomannose isomerase type I catalytic" evidence="8">
    <location>
        <begin position="3"/>
        <end position="149"/>
    </location>
</feature>
<dbReference type="PRINTS" id="PR00714">
    <property type="entry name" value="MAN6PISMRASE"/>
</dbReference>
<evidence type="ECO:0000256" key="4">
    <source>
        <dbReference type="ARBA" id="ARBA00011956"/>
    </source>
</evidence>
<comment type="cofactor">
    <cofactor evidence="2">
        <name>Zn(2+)</name>
        <dbReference type="ChEBI" id="CHEBI:29105"/>
    </cofactor>
</comment>
<comment type="caution">
    <text evidence="9">The sequence shown here is derived from an EMBL/GenBank/DDBJ whole genome shotgun (WGS) entry which is preliminary data.</text>
</comment>
<evidence type="ECO:0000256" key="6">
    <source>
        <dbReference type="ARBA" id="ARBA00022833"/>
    </source>
</evidence>